<dbReference type="HOGENOM" id="CLU_053002_3_0_6"/>
<dbReference type="Proteomes" id="UP000004699">
    <property type="component" value="Unassembled WGS sequence"/>
</dbReference>
<dbReference type="PANTHER" id="PTHR28047:SF5">
    <property type="entry name" value="PROTEIN DCG1"/>
    <property type="match status" value="1"/>
</dbReference>
<dbReference type="AlphaFoldDB" id="B8KV93"/>
<evidence type="ECO:0000313" key="3">
    <source>
        <dbReference type="Proteomes" id="UP000004699"/>
    </source>
</evidence>
<protein>
    <submittedName>
        <fullName evidence="2">Hydantoin racemase</fullName>
    </submittedName>
</protein>
<evidence type="ECO:0000256" key="1">
    <source>
        <dbReference type="ARBA" id="ARBA00038414"/>
    </source>
</evidence>
<comment type="similarity">
    <text evidence="1">Belongs to the HyuE racemase family.</text>
</comment>
<dbReference type="Pfam" id="PF01177">
    <property type="entry name" value="Asp_Glu_race"/>
    <property type="match status" value="1"/>
</dbReference>
<accession>B8KV93</accession>
<gene>
    <name evidence="2" type="ORF">NOR51B_2922</name>
</gene>
<dbReference type="GO" id="GO:0047661">
    <property type="term" value="F:amino-acid racemase activity"/>
    <property type="evidence" value="ECO:0007669"/>
    <property type="project" value="InterPro"/>
</dbReference>
<organism evidence="2 3">
    <name type="scientific">Luminiphilus syltensis NOR5-1B</name>
    <dbReference type="NCBI Taxonomy" id="565045"/>
    <lineage>
        <taxon>Bacteria</taxon>
        <taxon>Pseudomonadati</taxon>
        <taxon>Pseudomonadota</taxon>
        <taxon>Gammaproteobacteria</taxon>
        <taxon>Cellvibrionales</taxon>
        <taxon>Halieaceae</taxon>
        <taxon>Luminiphilus</taxon>
    </lineage>
</organism>
<keyword evidence="3" id="KW-1185">Reference proteome</keyword>
<reference evidence="3" key="1">
    <citation type="journal article" date="2013" name="BMC Microbiol.">
        <title>Taxonomy and evolution of bacteriochlorophyll a-containing members of the OM60/NOR5 clade of marine gammaproteobacteria: description of Luminiphilus syltensis gen. nov., sp. nov., reclassification of Haliea rubra as Pseudohaliea rubra gen. nov., comb. nov., and emendation of Chromatocurvus halotolerans.</title>
        <authorList>
            <person name="Spring S."/>
            <person name="Riedel T."/>
            <person name="Sproer C."/>
            <person name="Yan S."/>
            <person name="Harder J."/>
            <person name="Fuchs B.M."/>
        </authorList>
    </citation>
    <scope>NUCLEOTIDE SEQUENCE [LARGE SCALE GENOMIC DNA]</scope>
    <source>
        <strain evidence="3">NOR51-B</strain>
    </source>
</reference>
<evidence type="ECO:0000313" key="2">
    <source>
        <dbReference type="EMBL" id="EED36969.1"/>
    </source>
</evidence>
<dbReference type="RefSeq" id="WP_009021710.1">
    <property type="nucleotide sequence ID" value="NZ_DS999411.1"/>
</dbReference>
<dbReference type="Gene3D" id="3.40.50.12500">
    <property type="match status" value="1"/>
</dbReference>
<dbReference type="InterPro" id="IPR053714">
    <property type="entry name" value="Iso_Racemase_Enz_sf"/>
</dbReference>
<dbReference type="InterPro" id="IPR052186">
    <property type="entry name" value="Hydantoin_racemase-like"/>
</dbReference>
<dbReference type="SUPFAM" id="SSF53681">
    <property type="entry name" value="Aspartate/glutamate racemase"/>
    <property type="match status" value="1"/>
</dbReference>
<dbReference type="STRING" id="565045.NOR51B_2922"/>
<dbReference type="PANTHER" id="PTHR28047">
    <property type="entry name" value="PROTEIN DCG1"/>
    <property type="match status" value="1"/>
</dbReference>
<dbReference type="EMBL" id="DS999411">
    <property type="protein sequence ID" value="EED36969.1"/>
    <property type="molecule type" value="Genomic_DNA"/>
</dbReference>
<name>B8KV93_9GAMM</name>
<dbReference type="OrthoDB" id="9791723at2"/>
<dbReference type="eggNOG" id="COG4126">
    <property type="taxonomic scope" value="Bacteria"/>
</dbReference>
<dbReference type="InterPro" id="IPR001920">
    <property type="entry name" value="Asp/Glu_race"/>
</dbReference>
<proteinExistence type="inferred from homology"/>
<dbReference type="InterPro" id="IPR015942">
    <property type="entry name" value="Asp/Glu/hydantoin_racemase"/>
</dbReference>
<sequence length="249" mass="27216">MTKRIKIIVPIAMDEAGVANRASQLPPEMIGEGFEVDFVAVTWGAALGDSYYDALLMDTSVFEAGLKAEEEGYDAICIDTVSDSGMYALRSRLNIPVIGPGQVSLHTACLLGHKFSVVTMWPQWFHFYRKTIGEYKLEARCASMRSINTRPDLAELLEGKEEVVFKKLEEESLKAIEEDGADVIVLGSTTMHQSHAYLASKLPVPVVNPGQVAFETCKMFLNLGLTHSKTAFAAPEQPNDAGVLSRGSN</sequence>